<dbReference type="AlphaFoldDB" id="A0A0J6W2X0"/>
<sequence>MILSPAVRLLLRWVAIGYITILVLVPVGLILWRTFSPGVGAFFASVGTPAAVSALQLSLLVVAIVVPLNVLFGVPTALVLARNRFRGKSVLQAIIDLPFAVSPVVVGVALILLWGSAGLFGFVENDFGLKIIFSFPGIVLASVFVTVPFVIREVEPVLHEIGTDQEEASATLGAQWWQTFWRITLPSIRWGLTYGIVLTVARTLGEFGAVIMVSSNLPGQSQTLTLLVADRYNRGAEYGAYAIATLLMSVAVLVLVAQVILDARRAKAAK</sequence>
<dbReference type="RefSeq" id="WP_048419269.1">
    <property type="nucleotide sequence ID" value="NZ_JYNX01000038.1"/>
</dbReference>
<comment type="function">
    <text evidence="8">Part of the ABC transporter complex CysAWTP (TC 3.A.1.6.1) involved in sulfate/thiosulfate import. Probably responsible for the translocation of the substrate across the membrane.</text>
</comment>
<feature type="transmembrane region" description="Helical" evidence="9">
    <location>
        <begin position="55"/>
        <end position="81"/>
    </location>
</feature>
<dbReference type="OrthoDB" id="9774448at2"/>
<evidence type="ECO:0000259" key="10">
    <source>
        <dbReference type="PROSITE" id="PS50928"/>
    </source>
</evidence>
<dbReference type="InterPro" id="IPR011866">
    <property type="entry name" value="CysW_permease"/>
</dbReference>
<dbReference type="Proteomes" id="UP000036176">
    <property type="component" value="Unassembled WGS sequence"/>
</dbReference>
<feature type="transmembrane region" description="Helical" evidence="9">
    <location>
        <begin position="192"/>
        <end position="218"/>
    </location>
</feature>
<evidence type="ECO:0000256" key="7">
    <source>
        <dbReference type="ARBA" id="ARBA00023136"/>
    </source>
</evidence>
<keyword evidence="4 9" id="KW-0812">Transmembrane</keyword>
<dbReference type="CDD" id="cd06261">
    <property type="entry name" value="TM_PBP2"/>
    <property type="match status" value="1"/>
</dbReference>
<evidence type="ECO:0000256" key="6">
    <source>
        <dbReference type="ARBA" id="ARBA00023032"/>
    </source>
</evidence>
<dbReference type="Gene3D" id="1.10.3720.10">
    <property type="entry name" value="MetI-like"/>
    <property type="match status" value="1"/>
</dbReference>
<evidence type="ECO:0000313" key="12">
    <source>
        <dbReference type="Proteomes" id="UP000036176"/>
    </source>
</evidence>
<feature type="transmembrane region" description="Helical" evidence="9">
    <location>
        <begin position="238"/>
        <end position="261"/>
    </location>
</feature>
<dbReference type="GO" id="GO:0015419">
    <property type="term" value="F:ABC-type sulfate transporter activity"/>
    <property type="evidence" value="ECO:0007669"/>
    <property type="project" value="InterPro"/>
</dbReference>
<keyword evidence="7 9" id="KW-0472">Membrane</keyword>
<evidence type="ECO:0000256" key="1">
    <source>
        <dbReference type="ARBA" id="ARBA00004141"/>
    </source>
</evidence>
<evidence type="ECO:0000313" key="11">
    <source>
        <dbReference type="EMBL" id="KMO77665.1"/>
    </source>
</evidence>
<dbReference type="PANTHER" id="PTHR30406:SF1">
    <property type="entry name" value="SULFATE TRANSPORT SYSTEM PERMEASE PROTEIN CYSW"/>
    <property type="match status" value="1"/>
</dbReference>
<evidence type="ECO:0000256" key="4">
    <source>
        <dbReference type="ARBA" id="ARBA00022692"/>
    </source>
</evidence>
<feature type="transmembrane region" description="Helical" evidence="9">
    <location>
        <begin position="127"/>
        <end position="151"/>
    </location>
</feature>
<name>A0A0J6W2X0_MYCCU</name>
<dbReference type="InterPro" id="IPR035906">
    <property type="entry name" value="MetI-like_sf"/>
</dbReference>
<comment type="subcellular location">
    <subcellularLocation>
        <location evidence="1">Membrane</location>
        <topology evidence="1">Multi-pass membrane protein</topology>
    </subcellularLocation>
</comment>
<keyword evidence="5 9" id="KW-1133">Transmembrane helix</keyword>
<evidence type="ECO:0000256" key="8">
    <source>
        <dbReference type="ARBA" id="ARBA00025323"/>
    </source>
</evidence>
<keyword evidence="12" id="KW-1185">Reference proteome</keyword>
<reference evidence="11 12" key="1">
    <citation type="journal article" date="2015" name="Genome Biol. Evol.">
        <title>Characterization of Three Mycobacterium spp. with Potential Use in Bioremediation by Genome Sequencing and Comparative Genomics.</title>
        <authorList>
            <person name="Das S."/>
            <person name="Pettersson B.M."/>
            <person name="Behra P.R."/>
            <person name="Ramesh M."/>
            <person name="Dasgupta S."/>
            <person name="Bhattacharya A."/>
            <person name="Kirsebom L.A."/>
        </authorList>
    </citation>
    <scope>NUCLEOTIDE SEQUENCE [LARGE SCALE GENOMIC DNA]</scope>
    <source>
        <strain evidence="11 12">DSM 44219</strain>
    </source>
</reference>
<evidence type="ECO:0000256" key="5">
    <source>
        <dbReference type="ARBA" id="ARBA00022989"/>
    </source>
</evidence>
<evidence type="ECO:0000256" key="3">
    <source>
        <dbReference type="ARBA" id="ARBA00022448"/>
    </source>
</evidence>
<dbReference type="InterPro" id="IPR005667">
    <property type="entry name" value="Sulph_transpt2"/>
</dbReference>
<protein>
    <submittedName>
        <fullName evidence="11">Sulfate transport system permease protein CysW</fullName>
    </submittedName>
</protein>
<keyword evidence="3" id="KW-0813">Transport</keyword>
<organism evidence="11 12">
    <name type="scientific">Mycolicibacterium chubuense</name>
    <name type="common">Mycobacterium chubuense</name>
    <dbReference type="NCBI Taxonomy" id="1800"/>
    <lineage>
        <taxon>Bacteria</taxon>
        <taxon>Bacillati</taxon>
        <taxon>Actinomycetota</taxon>
        <taxon>Actinomycetes</taxon>
        <taxon>Mycobacteriales</taxon>
        <taxon>Mycobacteriaceae</taxon>
        <taxon>Mycolicibacterium</taxon>
    </lineage>
</organism>
<accession>A0A0J6W2X0</accession>
<dbReference type="NCBIfam" id="TIGR00969">
    <property type="entry name" value="3a0106s02"/>
    <property type="match status" value="1"/>
</dbReference>
<proteinExistence type="predicted"/>
<dbReference type="EMBL" id="JYNX01000038">
    <property type="protein sequence ID" value="KMO77665.1"/>
    <property type="molecule type" value="Genomic_DNA"/>
</dbReference>
<dbReference type="PATRIC" id="fig|1800.3.peg.3340"/>
<comment type="subunit">
    <text evidence="2">The complex is composed of two ATP-binding proteins (CysA), two transmembrane proteins (CysT and CysW) and a solute-binding protein (CysP).</text>
</comment>
<dbReference type="Pfam" id="PF00528">
    <property type="entry name" value="BPD_transp_1"/>
    <property type="match status" value="1"/>
</dbReference>
<comment type="caution">
    <text evidence="11">The sequence shown here is derived from an EMBL/GenBank/DDBJ whole genome shotgun (WGS) entry which is preliminary data.</text>
</comment>
<keyword evidence="6" id="KW-0764">Sulfate transport</keyword>
<dbReference type="GO" id="GO:0005886">
    <property type="term" value="C:plasma membrane"/>
    <property type="evidence" value="ECO:0007669"/>
    <property type="project" value="InterPro"/>
</dbReference>
<feature type="transmembrane region" description="Helical" evidence="9">
    <location>
        <begin position="93"/>
        <end position="115"/>
    </location>
</feature>
<evidence type="ECO:0000256" key="9">
    <source>
        <dbReference type="SAM" id="Phobius"/>
    </source>
</evidence>
<dbReference type="SUPFAM" id="SSF161098">
    <property type="entry name" value="MetI-like"/>
    <property type="match status" value="1"/>
</dbReference>
<dbReference type="PROSITE" id="PS50928">
    <property type="entry name" value="ABC_TM1"/>
    <property type="match status" value="1"/>
</dbReference>
<feature type="domain" description="ABC transmembrane type-1" evidence="10">
    <location>
        <begin position="55"/>
        <end position="259"/>
    </location>
</feature>
<dbReference type="PANTHER" id="PTHR30406">
    <property type="entry name" value="SULFATE TRANSPORT SYSTEM PERMEASE PROTEIN"/>
    <property type="match status" value="1"/>
</dbReference>
<dbReference type="InterPro" id="IPR000515">
    <property type="entry name" value="MetI-like"/>
</dbReference>
<dbReference type="NCBIfam" id="TIGR02140">
    <property type="entry name" value="permease_CysW"/>
    <property type="match status" value="1"/>
</dbReference>
<gene>
    <name evidence="11" type="primary">cysW_2</name>
    <name evidence="11" type="ORF">MCHUDSM44219_03326</name>
</gene>
<evidence type="ECO:0000256" key="2">
    <source>
        <dbReference type="ARBA" id="ARBA00011779"/>
    </source>
</evidence>
<feature type="transmembrane region" description="Helical" evidence="9">
    <location>
        <begin position="12"/>
        <end position="35"/>
    </location>
</feature>